<dbReference type="RefSeq" id="XP_008714435.1">
    <property type="nucleotide sequence ID" value="XM_008716213.1"/>
</dbReference>
<accession>W2S408</accession>
<dbReference type="eggNOG" id="ENOG502SCNK">
    <property type="taxonomic scope" value="Eukaryota"/>
</dbReference>
<dbReference type="PANTHER" id="PTHR47260">
    <property type="entry name" value="UPF0644 PROTEIN PB2B4.06"/>
    <property type="match status" value="1"/>
</dbReference>
<organism evidence="2 3">
    <name type="scientific">Cyphellophora europaea (strain CBS 101466)</name>
    <name type="common">Phialophora europaea</name>
    <dbReference type="NCBI Taxonomy" id="1220924"/>
    <lineage>
        <taxon>Eukaryota</taxon>
        <taxon>Fungi</taxon>
        <taxon>Dikarya</taxon>
        <taxon>Ascomycota</taxon>
        <taxon>Pezizomycotina</taxon>
        <taxon>Eurotiomycetes</taxon>
        <taxon>Chaetothyriomycetidae</taxon>
        <taxon>Chaetothyriales</taxon>
        <taxon>Cyphellophoraceae</taxon>
        <taxon>Cyphellophora</taxon>
    </lineage>
</organism>
<dbReference type="HOGENOM" id="CLU_052827_4_2_1"/>
<dbReference type="PANTHER" id="PTHR47260:SF3">
    <property type="entry name" value="THIOESTERASE FAMILY PROTEIN (AFU_ORTHOLOGUE AFUA_7G03960)"/>
    <property type="match status" value="1"/>
</dbReference>
<reference evidence="2 3" key="1">
    <citation type="submission" date="2013-03" db="EMBL/GenBank/DDBJ databases">
        <title>The Genome Sequence of Phialophora europaea CBS 101466.</title>
        <authorList>
            <consortium name="The Broad Institute Genomics Platform"/>
            <person name="Cuomo C."/>
            <person name="de Hoog S."/>
            <person name="Gorbushina A."/>
            <person name="Walker B."/>
            <person name="Young S.K."/>
            <person name="Zeng Q."/>
            <person name="Gargeya S."/>
            <person name="Fitzgerald M."/>
            <person name="Haas B."/>
            <person name="Abouelleil A."/>
            <person name="Allen A.W."/>
            <person name="Alvarado L."/>
            <person name="Arachchi H.M."/>
            <person name="Berlin A.M."/>
            <person name="Chapman S.B."/>
            <person name="Gainer-Dewar J."/>
            <person name="Goldberg J."/>
            <person name="Griggs A."/>
            <person name="Gujja S."/>
            <person name="Hansen M."/>
            <person name="Howarth C."/>
            <person name="Imamovic A."/>
            <person name="Ireland A."/>
            <person name="Larimer J."/>
            <person name="McCowan C."/>
            <person name="Murphy C."/>
            <person name="Pearson M."/>
            <person name="Poon T.W."/>
            <person name="Priest M."/>
            <person name="Roberts A."/>
            <person name="Saif S."/>
            <person name="Shea T."/>
            <person name="Sisk P."/>
            <person name="Sykes S."/>
            <person name="Wortman J."/>
            <person name="Nusbaum C."/>
            <person name="Birren B."/>
        </authorList>
    </citation>
    <scope>NUCLEOTIDE SEQUENCE [LARGE SCALE GENOMIC DNA]</scope>
    <source>
        <strain evidence="2 3">CBS 101466</strain>
    </source>
</reference>
<feature type="domain" description="Thioesterase" evidence="1">
    <location>
        <begin position="114"/>
        <end position="186"/>
    </location>
</feature>
<dbReference type="InterPro" id="IPR006683">
    <property type="entry name" value="Thioestr_dom"/>
</dbReference>
<dbReference type="AlphaFoldDB" id="W2S408"/>
<dbReference type="GeneID" id="19969196"/>
<dbReference type="InParanoid" id="W2S408"/>
<evidence type="ECO:0000313" key="2">
    <source>
        <dbReference type="EMBL" id="ETN42699.1"/>
    </source>
</evidence>
<dbReference type="Pfam" id="PF03061">
    <property type="entry name" value="4HBT"/>
    <property type="match status" value="1"/>
</dbReference>
<protein>
    <recommendedName>
        <fullName evidence="1">Thioesterase domain-containing protein</fullName>
    </recommendedName>
</protein>
<dbReference type="SUPFAM" id="SSF54637">
    <property type="entry name" value="Thioesterase/thiol ester dehydrase-isomerase"/>
    <property type="match status" value="1"/>
</dbReference>
<sequence length="203" mass="21411">MPLPPNLHPDFSSLPWIHQLLTSTDPTLNLSDTHTKTDTYSPPTSASNTLFATTLANPSSDAIRASLHFTRRCPEPDSIAVSTTPARDALTPIPTEHCTLLSLGTGIDGKTSRAHGGFNALLLDHQLGRTAAVSSASATPATATMTVDYKAPVVTPGVVLVRAWLVGLEGRKIWVRGVVEDGEGRALAVGKALFLKEKGGGRI</sequence>
<dbReference type="OrthoDB" id="506431at2759"/>
<dbReference type="VEuPathDB" id="FungiDB:HMPREF1541_01857"/>
<dbReference type="Gene3D" id="3.10.129.10">
    <property type="entry name" value="Hotdog Thioesterase"/>
    <property type="match status" value="1"/>
</dbReference>
<keyword evidence="3" id="KW-1185">Reference proteome</keyword>
<evidence type="ECO:0000313" key="3">
    <source>
        <dbReference type="Proteomes" id="UP000030752"/>
    </source>
</evidence>
<dbReference type="CDD" id="cd03443">
    <property type="entry name" value="PaaI_thioesterase"/>
    <property type="match status" value="1"/>
</dbReference>
<gene>
    <name evidence="2" type="ORF">HMPREF1541_01857</name>
</gene>
<dbReference type="EMBL" id="KB822718">
    <property type="protein sequence ID" value="ETN42699.1"/>
    <property type="molecule type" value="Genomic_DNA"/>
</dbReference>
<dbReference type="InterPro" id="IPR052061">
    <property type="entry name" value="PTE-AB_protein"/>
</dbReference>
<evidence type="ECO:0000259" key="1">
    <source>
        <dbReference type="Pfam" id="PF03061"/>
    </source>
</evidence>
<proteinExistence type="predicted"/>
<name>W2S408_CYPE1</name>
<dbReference type="InterPro" id="IPR029069">
    <property type="entry name" value="HotDog_dom_sf"/>
</dbReference>
<dbReference type="Proteomes" id="UP000030752">
    <property type="component" value="Unassembled WGS sequence"/>
</dbReference>